<dbReference type="Gene3D" id="3.40.50.880">
    <property type="match status" value="1"/>
</dbReference>
<organism evidence="2 3">
    <name type="scientific">Amylibacter marinus</name>
    <dbReference type="NCBI Taxonomy" id="1475483"/>
    <lineage>
        <taxon>Bacteria</taxon>
        <taxon>Pseudomonadati</taxon>
        <taxon>Pseudomonadota</taxon>
        <taxon>Alphaproteobacteria</taxon>
        <taxon>Rhodobacterales</taxon>
        <taxon>Paracoccaceae</taxon>
        <taxon>Amylibacter</taxon>
    </lineage>
</organism>
<evidence type="ECO:0000313" key="2">
    <source>
        <dbReference type="EMBL" id="GLQ35222.1"/>
    </source>
</evidence>
<protein>
    <submittedName>
        <fullName evidence="2">Membrane protein</fullName>
    </submittedName>
</protein>
<dbReference type="Proteomes" id="UP001156694">
    <property type="component" value="Unassembled WGS sequence"/>
</dbReference>
<dbReference type="PANTHER" id="PTHR37947:SF1">
    <property type="entry name" value="BLL2462 PROTEIN"/>
    <property type="match status" value="1"/>
</dbReference>
<proteinExistence type="predicted"/>
<evidence type="ECO:0000256" key="1">
    <source>
        <dbReference type="SAM" id="Phobius"/>
    </source>
</evidence>
<name>A0ABQ5VVK7_9RHOB</name>
<feature type="transmembrane region" description="Helical" evidence="1">
    <location>
        <begin position="673"/>
        <end position="690"/>
    </location>
</feature>
<sequence length="700" mass="77569">MGFSFSFEPLIPWPWVWALAALFALVVCIGALRGVKGWPLRILSAAFILLALLTPMTNQEDRDPLSNIIFVVADKTASQSVSDRPAQIEAALARLAQEIGTLDGFEIREVVVENDLSARDDGSFVLGALSKAAAEVAQARIGGAIIITDGRIHDADVLGEFPAPVHVLRTGRAADWDKRLVLINAPSFAIVDEEIKLRLRIDEQGAVPSTQRGEAVLSIDIDGENYGTFPLPTNRELELPIKLAHGGVNVIQFNVHPEEGEVTHRNNSAVLSINGVRDRLRVLLVSGEPHSGERTWRNLLKSDSAVDLVHFTILRPPEKLDGVPVSELSLIAFPVRQLFLEKIEEFDLIIFDRYKRRGMLSAQYLRNVVQYVKNGGAVLVASGESFAGAESLFRTDLAEIIPARPTARVIERGFHPMISSLGQRHPVTQDLERFAPPKITDDDTPSWGRWFRLIEAEPLRGDVVMTGAEGKPLLLLDRIEEGRVALLLSDHAWLWSRGFEGGGPQLELLRRLAHWAMKEPDLEEERLSARSDGNQITITRRSVLDSPRDLQVQNPDGSLRALEMQEHSPGQWIAQFEGTENGLYRLYDGDQEAVIALGPTLPREFEQTLADGVMLKPLRRVTGGGEIGLEEVPSPDLRIVRAGRVAAGEQWLGLVDRQSYVTLAVRQAPVFPAWFYLIMAAGFAILGWWIEGRRRNLSTS</sequence>
<reference evidence="3" key="1">
    <citation type="journal article" date="2019" name="Int. J. Syst. Evol. Microbiol.">
        <title>The Global Catalogue of Microorganisms (GCM) 10K type strain sequencing project: providing services to taxonomists for standard genome sequencing and annotation.</title>
        <authorList>
            <consortium name="The Broad Institute Genomics Platform"/>
            <consortium name="The Broad Institute Genome Sequencing Center for Infectious Disease"/>
            <person name="Wu L."/>
            <person name="Ma J."/>
        </authorList>
    </citation>
    <scope>NUCLEOTIDE SEQUENCE [LARGE SCALE GENOMIC DNA]</scope>
    <source>
        <strain evidence="3">NBRC 110140</strain>
    </source>
</reference>
<dbReference type="InterPro" id="IPR029062">
    <property type="entry name" value="Class_I_gatase-like"/>
</dbReference>
<keyword evidence="1" id="KW-0472">Membrane</keyword>
<dbReference type="SUPFAM" id="SSF52317">
    <property type="entry name" value="Class I glutamine amidotransferase-like"/>
    <property type="match status" value="1"/>
</dbReference>
<accession>A0ABQ5VVK7</accession>
<dbReference type="EMBL" id="BSNN01000004">
    <property type="protein sequence ID" value="GLQ35222.1"/>
    <property type="molecule type" value="Genomic_DNA"/>
</dbReference>
<keyword evidence="3" id="KW-1185">Reference proteome</keyword>
<evidence type="ECO:0000313" key="3">
    <source>
        <dbReference type="Proteomes" id="UP001156694"/>
    </source>
</evidence>
<feature type="transmembrane region" description="Helical" evidence="1">
    <location>
        <begin position="39"/>
        <end position="57"/>
    </location>
</feature>
<gene>
    <name evidence="2" type="ORF">GCM10007939_15050</name>
</gene>
<dbReference type="PANTHER" id="PTHR37947">
    <property type="entry name" value="BLL2462 PROTEIN"/>
    <property type="match status" value="1"/>
</dbReference>
<keyword evidence="1" id="KW-0812">Transmembrane</keyword>
<feature type="transmembrane region" description="Helical" evidence="1">
    <location>
        <begin position="12"/>
        <end position="32"/>
    </location>
</feature>
<dbReference type="RefSeq" id="WP_284377401.1">
    <property type="nucleotide sequence ID" value="NZ_BSNN01000004.1"/>
</dbReference>
<comment type="caution">
    <text evidence="2">The sequence shown here is derived from an EMBL/GenBank/DDBJ whole genome shotgun (WGS) entry which is preliminary data.</text>
</comment>
<keyword evidence="1" id="KW-1133">Transmembrane helix</keyword>